<sequence>MGRSLRAPTLRPEENPHICQLTVGGRGPAAGVGVRRTGRGGHDLSQRGVPAPPGAHHGTAVGLRTTAAPGPAPLTSIGRTVTSVPVRAR</sequence>
<feature type="region of interest" description="Disordered" evidence="1">
    <location>
        <begin position="1"/>
        <end position="89"/>
    </location>
</feature>
<accession>A0ABQ3DAS9</accession>
<organism evidence="2 3">
    <name type="scientific">Streptomyces canarius</name>
    <dbReference type="NCBI Taxonomy" id="285453"/>
    <lineage>
        <taxon>Bacteria</taxon>
        <taxon>Bacillati</taxon>
        <taxon>Actinomycetota</taxon>
        <taxon>Actinomycetes</taxon>
        <taxon>Kitasatosporales</taxon>
        <taxon>Streptomycetaceae</taxon>
        <taxon>Streptomyces</taxon>
    </lineage>
</organism>
<proteinExistence type="predicted"/>
<keyword evidence="3" id="KW-1185">Reference proteome</keyword>
<protein>
    <submittedName>
        <fullName evidence="2">Uncharacterized protein</fullName>
    </submittedName>
</protein>
<gene>
    <name evidence="2" type="ORF">GCM10010345_79620</name>
</gene>
<comment type="caution">
    <text evidence="2">The sequence shown here is derived from an EMBL/GenBank/DDBJ whole genome shotgun (WGS) entry which is preliminary data.</text>
</comment>
<evidence type="ECO:0000313" key="3">
    <source>
        <dbReference type="Proteomes" id="UP000653644"/>
    </source>
</evidence>
<evidence type="ECO:0000256" key="1">
    <source>
        <dbReference type="SAM" id="MobiDB-lite"/>
    </source>
</evidence>
<name>A0ABQ3DAS9_9ACTN</name>
<dbReference type="Proteomes" id="UP000653644">
    <property type="component" value="Unassembled WGS sequence"/>
</dbReference>
<reference evidence="3" key="1">
    <citation type="journal article" date="2019" name="Int. J. Syst. Evol. Microbiol.">
        <title>The Global Catalogue of Microorganisms (GCM) 10K type strain sequencing project: providing services to taxonomists for standard genome sequencing and annotation.</title>
        <authorList>
            <consortium name="The Broad Institute Genomics Platform"/>
            <consortium name="The Broad Institute Genome Sequencing Center for Infectious Disease"/>
            <person name="Wu L."/>
            <person name="Ma J."/>
        </authorList>
    </citation>
    <scope>NUCLEOTIDE SEQUENCE [LARGE SCALE GENOMIC DNA]</scope>
    <source>
        <strain evidence="3">JCM 4733</strain>
    </source>
</reference>
<dbReference type="EMBL" id="BMVN01000050">
    <property type="protein sequence ID" value="GHA63567.1"/>
    <property type="molecule type" value="Genomic_DNA"/>
</dbReference>
<evidence type="ECO:0000313" key="2">
    <source>
        <dbReference type="EMBL" id="GHA63567.1"/>
    </source>
</evidence>